<comment type="similarity">
    <text evidence="2">Belongs to the UPF0702 family.</text>
</comment>
<evidence type="ECO:0000256" key="6">
    <source>
        <dbReference type="ARBA" id="ARBA00023136"/>
    </source>
</evidence>
<evidence type="ECO:0000256" key="3">
    <source>
        <dbReference type="ARBA" id="ARBA00022475"/>
    </source>
</evidence>
<evidence type="ECO:0000256" key="5">
    <source>
        <dbReference type="ARBA" id="ARBA00022989"/>
    </source>
</evidence>
<dbReference type="Proteomes" id="UP000326903">
    <property type="component" value="Unassembled WGS sequence"/>
</dbReference>
<dbReference type="PANTHER" id="PTHR34582:SF6">
    <property type="entry name" value="UPF0702 TRANSMEMBRANE PROTEIN YCAP"/>
    <property type="match status" value="1"/>
</dbReference>
<dbReference type="PANTHER" id="PTHR34582">
    <property type="entry name" value="UPF0702 TRANSMEMBRANE PROTEIN YCAP"/>
    <property type="match status" value="1"/>
</dbReference>
<keyword evidence="5 7" id="KW-1133">Transmembrane helix</keyword>
<keyword evidence="10" id="KW-1185">Reference proteome</keyword>
<evidence type="ECO:0000256" key="1">
    <source>
        <dbReference type="ARBA" id="ARBA00004651"/>
    </source>
</evidence>
<sequence>MHTIYDLFGQGQNLTSLQMSLRAIVIFFIALILLRYTGMRVFGIKSAFDTCVMIMLGAVLARAVVGASPFIATVAASAALVVVHRLIARISVSNQFLSHLVKGKPLSLYKDGILNDKNLKRCALSYGDVIEEVRISMSQNNLDNIDEIFMERTGKISVIRKNN</sequence>
<comment type="caution">
    <text evidence="9">The sequence shown here is derived from an EMBL/GenBank/DDBJ whole genome shotgun (WGS) entry which is preliminary data.</text>
</comment>
<evidence type="ECO:0000259" key="8">
    <source>
        <dbReference type="Pfam" id="PF04239"/>
    </source>
</evidence>
<evidence type="ECO:0000256" key="7">
    <source>
        <dbReference type="SAM" id="Phobius"/>
    </source>
</evidence>
<evidence type="ECO:0000256" key="2">
    <source>
        <dbReference type="ARBA" id="ARBA00006448"/>
    </source>
</evidence>
<organism evidence="9 10">
    <name type="scientific">Ginsengibacter hankyongi</name>
    <dbReference type="NCBI Taxonomy" id="2607284"/>
    <lineage>
        <taxon>Bacteria</taxon>
        <taxon>Pseudomonadati</taxon>
        <taxon>Bacteroidota</taxon>
        <taxon>Chitinophagia</taxon>
        <taxon>Chitinophagales</taxon>
        <taxon>Chitinophagaceae</taxon>
        <taxon>Ginsengibacter</taxon>
    </lineage>
</organism>
<reference evidence="9 10" key="1">
    <citation type="submission" date="2019-09" db="EMBL/GenBank/DDBJ databases">
        <title>Draft genome sequence of Ginsengibacter sp. BR5-29.</title>
        <authorList>
            <person name="Im W.-T."/>
        </authorList>
    </citation>
    <scope>NUCLEOTIDE SEQUENCE [LARGE SCALE GENOMIC DNA]</scope>
    <source>
        <strain evidence="9 10">BR5-29</strain>
    </source>
</reference>
<feature type="transmembrane region" description="Helical" evidence="7">
    <location>
        <begin position="15"/>
        <end position="34"/>
    </location>
</feature>
<dbReference type="RefSeq" id="WP_150416184.1">
    <property type="nucleotide sequence ID" value="NZ_VYQF01000006.1"/>
</dbReference>
<name>A0A5J5IDM2_9BACT</name>
<evidence type="ECO:0000256" key="4">
    <source>
        <dbReference type="ARBA" id="ARBA00022692"/>
    </source>
</evidence>
<proteinExistence type="inferred from homology"/>
<dbReference type="InterPro" id="IPR023090">
    <property type="entry name" value="UPF0702_alpha/beta_dom_sf"/>
</dbReference>
<evidence type="ECO:0000313" key="10">
    <source>
        <dbReference type="Proteomes" id="UP000326903"/>
    </source>
</evidence>
<dbReference type="Pfam" id="PF04239">
    <property type="entry name" value="DUF421"/>
    <property type="match status" value="1"/>
</dbReference>
<dbReference type="Gene3D" id="3.30.240.20">
    <property type="entry name" value="bsu07140 like domains"/>
    <property type="match status" value="1"/>
</dbReference>
<feature type="domain" description="YetF C-terminal" evidence="8">
    <location>
        <begin position="94"/>
        <end position="163"/>
    </location>
</feature>
<comment type="subcellular location">
    <subcellularLocation>
        <location evidence="1">Cell membrane</location>
        <topology evidence="1">Multi-pass membrane protein</topology>
    </subcellularLocation>
</comment>
<evidence type="ECO:0000313" key="9">
    <source>
        <dbReference type="EMBL" id="KAA9037256.1"/>
    </source>
</evidence>
<dbReference type="AlphaFoldDB" id="A0A5J5IDM2"/>
<keyword evidence="6 7" id="KW-0472">Membrane</keyword>
<keyword evidence="3" id="KW-1003">Cell membrane</keyword>
<dbReference type="GO" id="GO:0005886">
    <property type="term" value="C:plasma membrane"/>
    <property type="evidence" value="ECO:0007669"/>
    <property type="project" value="UniProtKB-SubCell"/>
</dbReference>
<dbReference type="InterPro" id="IPR007353">
    <property type="entry name" value="DUF421"/>
</dbReference>
<protein>
    <submittedName>
        <fullName evidence="9">DUF421 domain-containing protein</fullName>
    </submittedName>
</protein>
<keyword evidence="4 7" id="KW-0812">Transmembrane</keyword>
<gene>
    <name evidence="9" type="ORF">FW778_17670</name>
</gene>
<accession>A0A5J5IDM2</accession>
<dbReference type="EMBL" id="VYQF01000006">
    <property type="protein sequence ID" value="KAA9037256.1"/>
    <property type="molecule type" value="Genomic_DNA"/>
</dbReference>